<protein>
    <submittedName>
        <fullName evidence="1">Uncharacterized protein</fullName>
    </submittedName>
</protein>
<accession>A0A7V5Y038</accession>
<sequence length="324" mass="36246">MIIFNKKGKDEKIFFLISFLIFTSGFADTIPKEKNYRSYFIVSEVAQGTTVYSWLLPSGLGLKGKGAVALGLWTPALFFLGSYPIKYVRSEGTPLQCYLGGIGGMVRGLFLYPKDGNPYTFSLFLSLGENIGGYFLSEKMKFGLEDAWRFLNFNLLGYAHAGMFNIFTQERWEDFRYVYPLFSAVEGYGGSILLHKEDNITFGDAFAELEYMRLGITSPLSFFGGIQLLSEKSISKKIYVLSSFTGSLLGTYFGHQLSKKRDLTFGQALLISFAPRIIEGMILGTTILVAKDFTKREWGITLLLISISDPIGTLLFDKIFTSGL</sequence>
<comment type="caution">
    <text evidence="1">The sequence shown here is derived from an EMBL/GenBank/DDBJ whole genome shotgun (WGS) entry which is preliminary data.</text>
</comment>
<evidence type="ECO:0000313" key="1">
    <source>
        <dbReference type="EMBL" id="HHR48742.1"/>
    </source>
</evidence>
<name>A0A7V5Y038_UNCW3</name>
<reference evidence="1" key="1">
    <citation type="journal article" date="2020" name="mSystems">
        <title>Genome- and Community-Level Interaction Insights into Carbon Utilization and Element Cycling Functions of Hydrothermarchaeota in Hydrothermal Sediment.</title>
        <authorList>
            <person name="Zhou Z."/>
            <person name="Liu Y."/>
            <person name="Xu W."/>
            <person name="Pan J."/>
            <person name="Luo Z.H."/>
            <person name="Li M."/>
        </authorList>
    </citation>
    <scope>NUCLEOTIDE SEQUENCE [LARGE SCALE GENOMIC DNA]</scope>
    <source>
        <strain evidence="1">SpSt-791</strain>
    </source>
</reference>
<dbReference type="AlphaFoldDB" id="A0A7V5Y038"/>
<gene>
    <name evidence="1" type="ORF">ENV79_03755</name>
</gene>
<proteinExistence type="predicted"/>
<organism evidence="1">
    <name type="scientific">candidate division WOR-3 bacterium</name>
    <dbReference type="NCBI Taxonomy" id="2052148"/>
    <lineage>
        <taxon>Bacteria</taxon>
        <taxon>Bacteria division WOR-3</taxon>
    </lineage>
</organism>
<dbReference type="EMBL" id="DTHS01000024">
    <property type="protein sequence ID" value="HHR48742.1"/>
    <property type="molecule type" value="Genomic_DNA"/>
</dbReference>